<evidence type="ECO:0000256" key="1">
    <source>
        <dbReference type="SAM" id="MobiDB-lite"/>
    </source>
</evidence>
<evidence type="ECO:0000313" key="3">
    <source>
        <dbReference type="Proteomes" id="UP001165492"/>
    </source>
</evidence>
<dbReference type="EMBL" id="JAJHJB010000043">
    <property type="protein sequence ID" value="MCC5467893.1"/>
    <property type="molecule type" value="Genomic_DNA"/>
</dbReference>
<accession>A0ABS8HXJ9</accession>
<comment type="caution">
    <text evidence="2">The sequence shown here is derived from an EMBL/GenBank/DDBJ whole genome shotgun (WGS) entry which is preliminary data.</text>
</comment>
<gene>
    <name evidence="2" type="ORF">LMF89_21385</name>
</gene>
<protein>
    <submittedName>
        <fullName evidence="2">Uncharacterized protein</fullName>
    </submittedName>
</protein>
<proteinExistence type="predicted"/>
<feature type="region of interest" description="Disordered" evidence="1">
    <location>
        <begin position="1"/>
        <end position="29"/>
    </location>
</feature>
<evidence type="ECO:0000313" key="2">
    <source>
        <dbReference type="EMBL" id="MCC5467893.1"/>
    </source>
</evidence>
<reference evidence="2" key="1">
    <citation type="submission" date="2021-11" db="EMBL/GenBank/DDBJ databases">
        <title>Description of a new species Pelosinus isolated from the bottom sediments of Lake Baikal.</title>
        <authorList>
            <person name="Zakharyuk A."/>
        </authorList>
    </citation>
    <scope>NUCLEOTIDE SEQUENCE</scope>
    <source>
        <strain evidence="2">Bkl1</strain>
    </source>
</reference>
<name>A0ABS8HXJ9_9FIRM</name>
<keyword evidence="3" id="KW-1185">Reference proteome</keyword>
<sequence>METNKNEPLLKYRNLQESSKPGADRKPGISLEDNLITVQMATGIEVV</sequence>
<feature type="compositionally biased region" description="Basic and acidic residues" evidence="1">
    <location>
        <begin position="1"/>
        <end position="10"/>
    </location>
</feature>
<dbReference type="Proteomes" id="UP001165492">
    <property type="component" value="Unassembled WGS sequence"/>
</dbReference>
<organism evidence="2 3">
    <name type="scientific">Pelosinus baikalensis</name>
    <dbReference type="NCBI Taxonomy" id="2892015"/>
    <lineage>
        <taxon>Bacteria</taxon>
        <taxon>Bacillati</taxon>
        <taxon>Bacillota</taxon>
        <taxon>Negativicutes</taxon>
        <taxon>Selenomonadales</taxon>
        <taxon>Sporomusaceae</taxon>
        <taxon>Pelosinus</taxon>
    </lineage>
</organism>